<dbReference type="PANTHER" id="PTHR30290:SF72">
    <property type="entry name" value="HTH-TYPE TRANSCRIPTIONAL REGULATOR SGRR"/>
    <property type="match status" value="1"/>
</dbReference>
<accession>A0A941DNQ8</accession>
<dbReference type="SUPFAM" id="SSF53850">
    <property type="entry name" value="Periplasmic binding protein-like II"/>
    <property type="match status" value="1"/>
</dbReference>
<protein>
    <submittedName>
        <fullName evidence="4">SgrR family transcriptional regulator</fullName>
    </submittedName>
</protein>
<dbReference type="PANTHER" id="PTHR30290">
    <property type="entry name" value="PERIPLASMIC BINDING COMPONENT OF ABC TRANSPORTER"/>
    <property type="match status" value="1"/>
</dbReference>
<dbReference type="GO" id="GO:0003677">
    <property type="term" value="F:DNA binding"/>
    <property type="evidence" value="ECO:0007669"/>
    <property type="project" value="UniProtKB-KW"/>
</dbReference>
<dbReference type="EMBL" id="JAGSPN010000005">
    <property type="protein sequence ID" value="MBR7782121.1"/>
    <property type="molecule type" value="Genomic_DNA"/>
</dbReference>
<evidence type="ECO:0000259" key="2">
    <source>
        <dbReference type="Pfam" id="PF00496"/>
    </source>
</evidence>
<dbReference type="InterPro" id="IPR025370">
    <property type="entry name" value="SgrR_HTH_N"/>
</dbReference>
<evidence type="ECO:0000256" key="1">
    <source>
        <dbReference type="ARBA" id="ARBA00023125"/>
    </source>
</evidence>
<organism evidence="4 5">
    <name type="scientific">Undibacterium luofuense</name>
    <dbReference type="NCBI Taxonomy" id="2828733"/>
    <lineage>
        <taxon>Bacteria</taxon>
        <taxon>Pseudomonadati</taxon>
        <taxon>Pseudomonadota</taxon>
        <taxon>Betaproteobacteria</taxon>
        <taxon>Burkholderiales</taxon>
        <taxon>Oxalobacteraceae</taxon>
        <taxon>Undibacterium</taxon>
    </lineage>
</organism>
<dbReference type="GO" id="GO:1904680">
    <property type="term" value="F:peptide transmembrane transporter activity"/>
    <property type="evidence" value="ECO:0007669"/>
    <property type="project" value="TreeGrafter"/>
</dbReference>
<dbReference type="Gene3D" id="3.40.190.10">
    <property type="entry name" value="Periplasmic binding protein-like II"/>
    <property type="match status" value="2"/>
</dbReference>
<dbReference type="Gene3D" id="3.10.105.10">
    <property type="entry name" value="Dipeptide-binding Protein, Domain 3"/>
    <property type="match status" value="1"/>
</dbReference>
<dbReference type="InterPro" id="IPR039424">
    <property type="entry name" value="SBP_5"/>
</dbReference>
<feature type="domain" description="Transcriptional regulator SgrR N-terminal HTH" evidence="3">
    <location>
        <begin position="2"/>
        <end position="106"/>
    </location>
</feature>
<dbReference type="Pfam" id="PF12793">
    <property type="entry name" value="SgrR_N"/>
    <property type="match status" value="1"/>
</dbReference>
<evidence type="ECO:0000313" key="4">
    <source>
        <dbReference type="EMBL" id="MBR7782121.1"/>
    </source>
</evidence>
<feature type="domain" description="Solute-binding protein family 5" evidence="2">
    <location>
        <begin position="161"/>
        <end position="357"/>
    </location>
</feature>
<dbReference type="InterPro" id="IPR000914">
    <property type="entry name" value="SBP_5_dom"/>
</dbReference>
<evidence type="ECO:0000259" key="3">
    <source>
        <dbReference type="Pfam" id="PF12793"/>
    </source>
</evidence>
<sequence length="565" mass="65726">MKLRDQFNRLYQLMHDQKQPGLPALADAMHCSERNMRHLLSKMQDQGWLRWTPARGRGHHSELEFRVTPDALALDQIQGLLAQGELEQAFASLGRQQKKQLAARLPEFLDLRDGNRDVLRLPMYRPVSTLDPMHAYGRLEAHLVRQIFSRLMTFDHQTRSLRPVIAHHWEHNEDGSVWHFWLRPRLHFHDGSDLGPEDVKASFLRLRDQTSMNQRLYRHLLRVETGPDRRVSFYLKHSDWLWPHLLATSMSSVVPRQRARNFAQFPVGSGAFQVIRNNPYQLTLRAFASYYREGALLDEIDLWVMQPCVAEPTFDMQYGYTPPGQANQQQQKVDESGCTYLIMNPDTPLLRQQSGRQQIAAILKPELLFPEPEPARAPAYGLLPEWQHKTSPEHHQRVAAGTRLRLISGQTKEMRQLAERIKALLEQAGFSVEWKTIPLKEQIARDWLQQCDLYLGREMLHDDKDFGCFEWFGNDSHFRHWLPDSMNQWLDKQLCDIQSMPDAANRMQAYANIGRELVQGYWIIPLSHESHFVSVAPHIAGVRMTPLGFVSFCELWVKKDLSSTN</sequence>
<keyword evidence="1" id="KW-0238">DNA-binding</keyword>
<comment type="caution">
    <text evidence="4">The sequence shown here is derived from an EMBL/GenBank/DDBJ whole genome shotgun (WGS) entry which is preliminary data.</text>
</comment>
<dbReference type="Proteomes" id="UP000680067">
    <property type="component" value="Unassembled WGS sequence"/>
</dbReference>
<dbReference type="RefSeq" id="WP_212687469.1">
    <property type="nucleotide sequence ID" value="NZ_JAGSPN010000005.1"/>
</dbReference>
<dbReference type="AlphaFoldDB" id="A0A941DNQ8"/>
<reference evidence="4" key="1">
    <citation type="submission" date="2021-04" db="EMBL/GenBank/DDBJ databases">
        <title>novel species isolated from subtropical streams in China.</title>
        <authorList>
            <person name="Lu H."/>
        </authorList>
    </citation>
    <scope>NUCLEOTIDE SEQUENCE</scope>
    <source>
        <strain evidence="4">LFS511W</strain>
    </source>
</reference>
<evidence type="ECO:0000313" key="5">
    <source>
        <dbReference type="Proteomes" id="UP000680067"/>
    </source>
</evidence>
<name>A0A941DNQ8_9BURK</name>
<keyword evidence="5" id="KW-1185">Reference proteome</keyword>
<dbReference type="GO" id="GO:0015833">
    <property type="term" value="P:peptide transport"/>
    <property type="evidence" value="ECO:0007669"/>
    <property type="project" value="TreeGrafter"/>
</dbReference>
<dbReference type="Pfam" id="PF00496">
    <property type="entry name" value="SBP_bac_5"/>
    <property type="match status" value="1"/>
</dbReference>
<proteinExistence type="predicted"/>
<gene>
    <name evidence="4" type="ORF">KDM89_08215</name>
</gene>